<protein>
    <submittedName>
        <fullName evidence="1">Uncharacterized protein</fullName>
    </submittedName>
</protein>
<accession>B9CZN0</accession>
<reference evidence="1 2" key="1">
    <citation type="submission" date="2008-08" db="EMBL/GenBank/DDBJ databases">
        <authorList>
            <person name="Madupu R."/>
            <person name="Durkin A.S."/>
            <person name="Torralba M."/>
            <person name="Methe B."/>
            <person name="Sutton G.G."/>
            <person name="Strausberg R.L."/>
            <person name="Nelson K.E."/>
        </authorList>
    </citation>
    <scope>NUCLEOTIDE SEQUENCE [LARGE SCALE GENOMIC DNA]</scope>
    <source>
        <strain evidence="1 2">RM3267</strain>
    </source>
</reference>
<dbReference type="STRING" id="553218.CAMRE0001_0720"/>
<sequence>MFLNFTACEIKFDCHGLNLNEDLSAERKFAIARAAKQS</sequence>
<comment type="caution">
    <text evidence="1">The sequence shown here is derived from an EMBL/GenBank/DDBJ whole genome shotgun (WGS) entry which is preliminary data.</text>
</comment>
<evidence type="ECO:0000313" key="1">
    <source>
        <dbReference type="EMBL" id="EEF14783.1"/>
    </source>
</evidence>
<dbReference type="Proteomes" id="UP000003082">
    <property type="component" value="Unassembled WGS sequence"/>
</dbReference>
<evidence type="ECO:0000313" key="2">
    <source>
        <dbReference type="Proteomes" id="UP000003082"/>
    </source>
</evidence>
<dbReference type="AlphaFoldDB" id="B9CZN0"/>
<name>B9CZN0_CAMRE</name>
<keyword evidence="2" id="KW-1185">Reference proteome</keyword>
<gene>
    <name evidence="1" type="ORF">CAMRE0001_0720</name>
</gene>
<proteinExistence type="predicted"/>
<dbReference type="EMBL" id="ACFU01000004">
    <property type="protein sequence ID" value="EEF14783.1"/>
    <property type="molecule type" value="Genomic_DNA"/>
</dbReference>
<organism evidence="1 2">
    <name type="scientific">Campylobacter rectus RM3267</name>
    <dbReference type="NCBI Taxonomy" id="553218"/>
    <lineage>
        <taxon>Bacteria</taxon>
        <taxon>Pseudomonadati</taxon>
        <taxon>Campylobacterota</taxon>
        <taxon>Epsilonproteobacteria</taxon>
        <taxon>Campylobacterales</taxon>
        <taxon>Campylobacteraceae</taxon>
        <taxon>Campylobacter</taxon>
    </lineage>
</organism>